<keyword evidence="1" id="KW-0472">Membrane</keyword>
<dbReference type="CDD" id="cd10917">
    <property type="entry name" value="CE4_NodB_like_6s_7s"/>
    <property type="match status" value="1"/>
</dbReference>
<evidence type="ECO:0000313" key="4">
    <source>
        <dbReference type="Proteomes" id="UP000321577"/>
    </source>
</evidence>
<comment type="caution">
    <text evidence="3">The sequence shown here is derived from an EMBL/GenBank/DDBJ whole genome shotgun (WGS) entry which is preliminary data.</text>
</comment>
<protein>
    <submittedName>
        <fullName evidence="3">Acetylxylan esterase</fullName>
    </submittedName>
</protein>
<dbReference type="Pfam" id="PF01522">
    <property type="entry name" value="Polysacc_deac_1"/>
    <property type="match status" value="1"/>
</dbReference>
<feature type="transmembrane region" description="Helical" evidence="1">
    <location>
        <begin position="52"/>
        <end position="70"/>
    </location>
</feature>
<organism evidence="3 4">
    <name type="scientific">Brevifollis gellanilyticus</name>
    <dbReference type="NCBI Taxonomy" id="748831"/>
    <lineage>
        <taxon>Bacteria</taxon>
        <taxon>Pseudomonadati</taxon>
        <taxon>Verrucomicrobiota</taxon>
        <taxon>Verrucomicrobiia</taxon>
        <taxon>Verrucomicrobiales</taxon>
        <taxon>Verrucomicrobiaceae</taxon>
    </lineage>
</organism>
<evidence type="ECO:0000259" key="2">
    <source>
        <dbReference type="PROSITE" id="PS51677"/>
    </source>
</evidence>
<name>A0A512M272_9BACT</name>
<evidence type="ECO:0000313" key="3">
    <source>
        <dbReference type="EMBL" id="GEP40836.1"/>
    </source>
</evidence>
<dbReference type="Gene3D" id="3.20.20.370">
    <property type="entry name" value="Glycoside hydrolase/deacetylase"/>
    <property type="match status" value="1"/>
</dbReference>
<keyword evidence="4" id="KW-1185">Reference proteome</keyword>
<dbReference type="EMBL" id="BKAG01000001">
    <property type="protein sequence ID" value="GEP40836.1"/>
    <property type="molecule type" value="Genomic_DNA"/>
</dbReference>
<proteinExistence type="predicted"/>
<dbReference type="InterPro" id="IPR050248">
    <property type="entry name" value="Polysacc_deacetylase_ArnD"/>
</dbReference>
<dbReference type="InterPro" id="IPR002509">
    <property type="entry name" value="NODB_dom"/>
</dbReference>
<dbReference type="GO" id="GO:0005975">
    <property type="term" value="P:carbohydrate metabolic process"/>
    <property type="evidence" value="ECO:0007669"/>
    <property type="project" value="InterPro"/>
</dbReference>
<keyword evidence="1" id="KW-0812">Transmembrane</keyword>
<accession>A0A512M272</accession>
<dbReference type="PANTHER" id="PTHR10587">
    <property type="entry name" value="GLYCOSYL TRANSFERASE-RELATED"/>
    <property type="match status" value="1"/>
</dbReference>
<dbReference type="InterPro" id="IPR011330">
    <property type="entry name" value="Glyco_hydro/deAcase_b/a-brl"/>
</dbReference>
<dbReference type="Proteomes" id="UP000321577">
    <property type="component" value="Unassembled WGS sequence"/>
</dbReference>
<feature type="domain" description="NodB homology" evidence="2">
    <location>
        <begin position="88"/>
        <end position="267"/>
    </location>
</feature>
<dbReference type="PROSITE" id="PS51677">
    <property type="entry name" value="NODB"/>
    <property type="match status" value="1"/>
</dbReference>
<dbReference type="GO" id="GO:0016810">
    <property type="term" value="F:hydrolase activity, acting on carbon-nitrogen (but not peptide) bonds"/>
    <property type="evidence" value="ECO:0007669"/>
    <property type="project" value="InterPro"/>
</dbReference>
<keyword evidence="1" id="KW-1133">Transmembrane helix</keyword>
<evidence type="ECO:0000256" key="1">
    <source>
        <dbReference type="SAM" id="Phobius"/>
    </source>
</evidence>
<dbReference type="SUPFAM" id="SSF88713">
    <property type="entry name" value="Glycoside hydrolase/deacetylase"/>
    <property type="match status" value="1"/>
</dbReference>
<dbReference type="OrthoDB" id="9812065at2"/>
<dbReference type="PANTHER" id="PTHR10587:SF137">
    <property type="entry name" value="4-DEOXY-4-FORMAMIDO-L-ARABINOSE-PHOSPHOUNDECAPRENOL DEFORMYLASE ARND-RELATED"/>
    <property type="match status" value="1"/>
</dbReference>
<reference evidence="3 4" key="1">
    <citation type="submission" date="2019-07" db="EMBL/GenBank/DDBJ databases">
        <title>Whole genome shotgun sequence of Brevifollis gellanilyticus NBRC 108608.</title>
        <authorList>
            <person name="Hosoyama A."/>
            <person name="Uohara A."/>
            <person name="Ohji S."/>
            <person name="Ichikawa N."/>
        </authorList>
    </citation>
    <scope>NUCLEOTIDE SEQUENCE [LARGE SCALE GENOMIC DNA]</scope>
    <source>
        <strain evidence="3 4">NBRC 108608</strain>
    </source>
</reference>
<sequence>MNLRARNAENSTFQMIPPMPPACRRESRRAFVVSVAPATAVVLAVITGFYEFAAWIFGLTFIVISVGTILPKCRLFGPLITRLPEGTKGVCITIDDGPHPDTTPALLDVLDEHGAKAVFFLIGDRAQQHPELVREIARRGHLIGNHSQTHPAGTFWLLRPWNLWREVAGCQETLRGILGQAPTWFRPPVGHHNLFLASILRALGLSMMIWNCRGFDGVRRDVAVILRCIEPDLRPGAIVLLHDVNPICAEVLRGTLQRVRDLGLPVVLPAELSAKAA</sequence>
<dbReference type="AlphaFoldDB" id="A0A512M272"/>
<gene>
    <name evidence="3" type="primary">nodB</name>
    <name evidence="3" type="ORF">BGE01nite_01270</name>
</gene>
<feature type="transmembrane region" description="Helical" evidence="1">
    <location>
        <begin position="29"/>
        <end position="46"/>
    </location>
</feature>